<reference evidence="2" key="1">
    <citation type="journal article" date="2014" name="Front. Microbiol.">
        <title>High frequency of phylogenetically diverse reductive dehalogenase-homologous genes in deep subseafloor sedimentary metagenomes.</title>
        <authorList>
            <person name="Kawai M."/>
            <person name="Futagami T."/>
            <person name="Toyoda A."/>
            <person name="Takaki Y."/>
            <person name="Nishi S."/>
            <person name="Hori S."/>
            <person name="Arai W."/>
            <person name="Tsubouchi T."/>
            <person name="Morono Y."/>
            <person name="Uchiyama I."/>
            <person name="Ito T."/>
            <person name="Fujiyama A."/>
            <person name="Inagaki F."/>
            <person name="Takami H."/>
        </authorList>
    </citation>
    <scope>NUCLEOTIDE SEQUENCE</scope>
    <source>
        <strain evidence="2">Expedition CK06-06</strain>
    </source>
</reference>
<dbReference type="PANTHER" id="PTHR46564">
    <property type="entry name" value="TRANSPOSASE"/>
    <property type="match status" value="1"/>
</dbReference>
<accession>X1SWE0</accession>
<dbReference type="InterPro" id="IPR038717">
    <property type="entry name" value="Tc1-like_DDE_dom"/>
</dbReference>
<dbReference type="Gene3D" id="3.30.420.10">
    <property type="entry name" value="Ribonuclease H-like superfamily/Ribonuclease H"/>
    <property type="match status" value="1"/>
</dbReference>
<dbReference type="EMBL" id="BARW01002579">
    <property type="protein sequence ID" value="GAI72119.1"/>
    <property type="molecule type" value="Genomic_DNA"/>
</dbReference>
<evidence type="ECO:0000313" key="2">
    <source>
        <dbReference type="EMBL" id="GAI72119.1"/>
    </source>
</evidence>
<dbReference type="InterPro" id="IPR047655">
    <property type="entry name" value="Transpos_IS630-like"/>
</dbReference>
<dbReference type="NCBIfam" id="NF033545">
    <property type="entry name" value="transpos_IS630"/>
    <property type="match status" value="1"/>
</dbReference>
<name>X1SWE0_9ZZZZ</name>
<comment type="caution">
    <text evidence="2">The sequence shown here is derived from an EMBL/GenBank/DDBJ whole genome shotgun (WGS) entry which is preliminary data.</text>
</comment>
<proteinExistence type="predicted"/>
<sequence length="134" mass="16343">MTLFGSVNIESGEVIAKTSEKGNYQSFKKYLKKVLYKYNNKEKIVMILDNVRYHHAKLLKPFLEKHDQKLELMYLPPYSPDLNPMERVWWYMRKKITHNRYMDSLTVRKKKFWQMFSYFDKPNQEIIDVCSVNY</sequence>
<dbReference type="PANTHER" id="PTHR46564:SF1">
    <property type="entry name" value="TRANSPOSASE"/>
    <property type="match status" value="1"/>
</dbReference>
<dbReference type="AlphaFoldDB" id="X1SWE0"/>
<dbReference type="InterPro" id="IPR036397">
    <property type="entry name" value="RNaseH_sf"/>
</dbReference>
<feature type="domain" description="Tc1-like transposase DDE" evidence="1">
    <location>
        <begin position="2"/>
        <end position="104"/>
    </location>
</feature>
<dbReference type="GO" id="GO:0003676">
    <property type="term" value="F:nucleic acid binding"/>
    <property type="evidence" value="ECO:0007669"/>
    <property type="project" value="InterPro"/>
</dbReference>
<organism evidence="2">
    <name type="scientific">marine sediment metagenome</name>
    <dbReference type="NCBI Taxonomy" id="412755"/>
    <lineage>
        <taxon>unclassified sequences</taxon>
        <taxon>metagenomes</taxon>
        <taxon>ecological metagenomes</taxon>
    </lineage>
</organism>
<gene>
    <name evidence="2" type="ORF">S12H4_07104</name>
</gene>
<dbReference type="Pfam" id="PF13358">
    <property type="entry name" value="DDE_3"/>
    <property type="match status" value="1"/>
</dbReference>
<protein>
    <recommendedName>
        <fullName evidence="1">Tc1-like transposase DDE domain-containing protein</fullName>
    </recommendedName>
</protein>
<evidence type="ECO:0000259" key="1">
    <source>
        <dbReference type="Pfam" id="PF13358"/>
    </source>
</evidence>